<dbReference type="OrthoDB" id="9815124at2"/>
<evidence type="ECO:0000259" key="2">
    <source>
        <dbReference type="Pfam" id="PF01261"/>
    </source>
</evidence>
<comment type="caution">
    <text evidence="3">The sequence shown here is derived from an EMBL/GenBank/DDBJ whole genome shotgun (WGS) entry which is preliminary data.</text>
</comment>
<dbReference type="InterPro" id="IPR036237">
    <property type="entry name" value="Xyl_isomerase-like_sf"/>
</dbReference>
<dbReference type="Pfam" id="PF01261">
    <property type="entry name" value="AP_endonuc_2"/>
    <property type="match status" value="1"/>
</dbReference>
<dbReference type="RefSeq" id="WP_141284954.1">
    <property type="nucleotide sequence ID" value="NZ_BAAAWK010000001.1"/>
</dbReference>
<sequence length="257" mass="28023">MIDLTTLADLTPGICSVTLRSKGIDEVVHISSDAGLAGIEWGTDVHVSDADSAAHARNATEAAGLSVLSLGSYYRCGQFADFGRVLDLASELGAPRIRVWAGEQGSAETSEDHWDAVVDDARRIADLAEHRGIGIAFEYHGNTLTDSPATTLDLLNRVNHSNVGTYWQPAVGLSDQQTLDSLHQVLPHVVGVHCFSWGPEAERFPLRNRKLLWQTVADVLRGNRKDMDIMLEFVQDDLPENVLNDAAFLHTITLGED</sequence>
<keyword evidence="1" id="KW-0119">Carbohydrate metabolism</keyword>
<dbReference type="GeneID" id="97302558"/>
<dbReference type="Gene3D" id="3.20.20.150">
    <property type="entry name" value="Divalent-metal-dependent TIM barrel enzymes"/>
    <property type="match status" value="1"/>
</dbReference>
<evidence type="ECO:0000313" key="4">
    <source>
        <dbReference type="Proteomes" id="UP000317715"/>
    </source>
</evidence>
<evidence type="ECO:0000256" key="1">
    <source>
        <dbReference type="ARBA" id="ARBA00023277"/>
    </source>
</evidence>
<dbReference type="PANTHER" id="PTHR12110:SF41">
    <property type="entry name" value="INOSOSE DEHYDRATASE"/>
    <property type="match status" value="1"/>
</dbReference>
<dbReference type="InterPro" id="IPR013022">
    <property type="entry name" value="Xyl_isomerase-like_TIM-brl"/>
</dbReference>
<feature type="domain" description="Xylose isomerase-like TIM barrel" evidence="2">
    <location>
        <begin position="31"/>
        <end position="170"/>
    </location>
</feature>
<dbReference type="InterPro" id="IPR050312">
    <property type="entry name" value="IolE/XylAMocC-like"/>
</dbReference>
<accession>A0A4Y3NML2</accession>
<name>A0A4Y3NML2_PAEAU</name>
<dbReference type="SUPFAM" id="SSF51658">
    <property type="entry name" value="Xylose isomerase-like"/>
    <property type="match status" value="1"/>
</dbReference>
<evidence type="ECO:0000313" key="3">
    <source>
        <dbReference type="EMBL" id="GEB20308.1"/>
    </source>
</evidence>
<gene>
    <name evidence="3" type="ORF">AAU01_30630</name>
</gene>
<dbReference type="GO" id="GO:0016853">
    <property type="term" value="F:isomerase activity"/>
    <property type="evidence" value="ECO:0007669"/>
    <property type="project" value="UniProtKB-KW"/>
</dbReference>
<proteinExistence type="predicted"/>
<dbReference type="PANTHER" id="PTHR12110">
    <property type="entry name" value="HYDROXYPYRUVATE ISOMERASE"/>
    <property type="match status" value="1"/>
</dbReference>
<organism evidence="3 4">
    <name type="scientific">Paenarthrobacter aurescens</name>
    <name type="common">Arthrobacter aurescens</name>
    <dbReference type="NCBI Taxonomy" id="43663"/>
    <lineage>
        <taxon>Bacteria</taxon>
        <taxon>Bacillati</taxon>
        <taxon>Actinomycetota</taxon>
        <taxon>Actinomycetes</taxon>
        <taxon>Micrococcales</taxon>
        <taxon>Micrococcaceae</taxon>
        <taxon>Paenarthrobacter</taxon>
    </lineage>
</organism>
<keyword evidence="3" id="KW-0413">Isomerase</keyword>
<dbReference type="Proteomes" id="UP000317715">
    <property type="component" value="Unassembled WGS sequence"/>
</dbReference>
<reference evidence="3 4" key="1">
    <citation type="submission" date="2019-06" db="EMBL/GenBank/DDBJ databases">
        <title>Whole genome shotgun sequence of Paenarthrobacter aurescens NBRC 12136.</title>
        <authorList>
            <person name="Hosoyama A."/>
            <person name="Uohara A."/>
            <person name="Ohji S."/>
            <person name="Ichikawa N."/>
        </authorList>
    </citation>
    <scope>NUCLEOTIDE SEQUENCE [LARGE SCALE GENOMIC DNA]</scope>
    <source>
        <strain evidence="3 4">NBRC 12136</strain>
    </source>
</reference>
<protein>
    <submittedName>
        <fullName evidence="3">Sugar phosphate isomerase</fullName>
    </submittedName>
</protein>
<keyword evidence="4" id="KW-1185">Reference proteome</keyword>
<dbReference type="AlphaFoldDB" id="A0A4Y3NML2"/>
<dbReference type="EMBL" id="BJMD01000019">
    <property type="protein sequence ID" value="GEB20308.1"/>
    <property type="molecule type" value="Genomic_DNA"/>
</dbReference>